<gene>
    <name evidence="3" type="ORF">CASFOL_028841</name>
    <name evidence="4" type="ORF">CASFOL_028842</name>
</gene>
<comment type="similarity">
    <text evidence="1">Belongs to the senescence regulator S40 family.</text>
</comment>
<proteinExistence type="inferred from homology"/>
<evidence type="ECO:0000313" key="4">
    <source>
        <dbReference type="EMBL" id="KAL3627479.1"/>
    </source>
</evidence>
<reference evidence="5" key="1">
    <citation type="journal article" date="2024" name="IScience">
        <title>Strigolactones Initiate the Formation of Haustorium-like Structures in Castilleja.</title>
        <authorList>
            <person name="Buerger M."/>
            <person name="Peterson D."/>
            <person name="Chory J."/>
        </authorList>
    </citation>
    <scope>NUCLEOTIDE SEQUENCE [LARGE SCALE GENOMIC DNA]</scope>
</reference>
<evidence type="ECO:0000313" key="3">
    <source>
        <dbReference type="EMBL" id="KAL3627478.1"/>
    </source>
</evidence>
<dbReference type="AlphaFoldDB" id="A0ABD3CCA1"/>
<accession>A0ABD3CCA1</accession>
<reference evidence="3" key="2">
    <citation type="submission" date="2024-11" db="EMBL/GenBank/DDBJ databases">
        <authorList>
            <person name="Burger M."/>
            <person name="Chory J."/>
        </authorList>
    </citation>
    <scope>NUCLEOTIDE SEQUENCE</scope>
    <source>
        <strain evidence="3">Tecolote</strain>
        <tissue evidence="3">Flower</tissue>
    </source>
</reference>
<organism evidence="3 5">
    <name type="scientific">Castilleja foliolosa</name>
    <dbReference type="NCBI Taxonomy" id="1961234"/>
    <lineage>
        <taxon>Eukaryota</taxon>
        <taxon>Viridiplantae</taxon>
        <taxon>Streptophyta</taxon>
        <taxon>Embryophyta</taxon>
        <taxon>Tracheophyta</taxon>
        <taxon>Spermatophyta</taxon>
        <taxon>Magnoliopsida</taxon>
        <taxon>eudicotyledons</taxon>
        <taxon>Gunneridae</taxon>
        <taxon>Pentapetalae</taxon>
        <taxon>asterids</taxon>
        <taxon>lamiids</taxon>
        <taxon>Lamiales</taxon>
        <taxon>Orobanchaceae</taxon>
        <taxon>Pedicularideae</taxon>
        <taxon>Castillejinae</taxon>
        <taxon>Castilleja</taxon>
    </lineage>
</organism>
<keyword evidence="5" id="KW-1185">Reference proteome</keyword>
<evidence type="ECO:0000313" key="5">
    <source>
        <dbReference type="Proteomes" id="UP001632038"/>
    </source>
</evidence>
<dbReference type="GO" id="GO:0010150">
    <property type="term" value="P:leaf senescence"/>
    <property type="evidence" value="ECO:0007669"/>
    <property type="project" value="UniProtKB-ARBA"/>
</dbReference>
<sequence length="220" mass="25203">MAGVNGKGKAVCGGLSALFMSPTSHEKKESKAVCGGLSALFNSSSSDHHKEKEEEEFQEEDMWDQPEIIRNPTVVWDYSTSVPKLIVPIPPSKREENLPKRPSSSRPDDEDSKGIDFPDWDKILGEEAPGKKQFWWDDEYDPDRFKNENKFSERRIYRPHGAKGDEDDDHLAPHEILSKRYYKNRAAYSMCEGAGRTLKGRDLRKFRNTVLFLTGYIETM</sequence>
<dbReference type="EMBL" id="JAVIJP010000039">
    <property type="protein sequence ID" value="KAL3627478.1"/>
    <property type="molecule type" value="Genomic_DNA"/>
</dbReference>
<dbReference type="EMBL" id="JAVIJP010000039">
    <property type="protein sequence ID" value="KAL3627479.1"/>
    <property type="molecule type" value="Genomic_DNA"/>
</dbReference>
<protein>
    <submittedName>
        <fullName evidence="3">Uncharacterized protein</fullName>
    </submittedName>
</protein>
<dbReference type="Pfam" id="PF04520">
    <property type="entry name" value="Senescence_reg"/>
    <property type="match status" value="1"/>
</dbReference>
<name>A0ABD3CCA1_9LAMI</name>
<dbReference type="Proteomes" id="UP001632038">
    <property type="component" value="Unassembled WGS sequence"/>
</dbReference>
<evidence type="ECO:0000256" key="2">
    <source>
        <dbReference type="SAM" id="MobiDB-lite"/>
    </source>
</evidence>
<feature type="compositionally biased region" description="Basic and acidic residues" evidence="2">
    <location>
        <begin position="112"/>
        <end position="123"/>
    </location>
</feature>
<dbReference type="PANTHER" id="PTHR46525">
    <property type="entry name" value="EMB|CAB72159.1"/>
    <property type="match status" value="1"/>
</dbReference>
<evidence type="ECO:0000256" key="1">
    <source>
        <dbReference type="ARBA" id="ARBA00034773"/>
    </source>
</evidence>
<comment type="caution">
    <text evidence="3">The sequence shown here is derived from an EMBL/GenBank/DDBJ whole genome shotgun (WGS) entry which is preliminary data.</text>
</comment>
<feature type="compositionally biased region" description="Acidic residues" evidence="2">
    <location>
        <begin position="53"/>
        <end position="64"/>
    </location>
</feature>
<dbReference type="InterPro" id="IPR007608">
    <property type="entry name" value="Senescence_reg_S40"/>
</dbReference>
<feature type="region of interest" description="Disordered" evidence="2">
    <location>
        <begin position="86"/>
        <end position="123"/>
    </location>
</feature>
<feature type="region of interest" description="Disordered" evidence="2">
    <location>
        <begin position="42"/>
        <end position="65"/>
    </location>
</feature>
<dbReference type="PANTHER" id="PTHR46525:SF2">
    <property type="entry name" value="EMB|CAB72159.1"/>
    <property type="match status" value="1"/>
</dbReference>